<protein>
    <submittedName>
        <fullName evidence="1">Oxoglutarate/iron-dependent oxygenase</fullName>
    </submittedName>
</protein>
<dbReference type="EMBL" id="BSXG01000038">
    <property type="protein sequence ID" value="GME27495.1"/>
    <property type="molecule type" value="Genomic_DNA"/>
</dbReference>
<proteinExistence type="predicted"/>
<gene>
    <name evidence="1" type="primary">g2850</name>
    <name evidence="1" type="ORF">NpPPO83_00002850</name>
</gene>
<comment type="caution">
    <text evidence="1">The sequence shown here is derived from an EMBL/GenBank/DDBJ whole genome shotgun (WGS) entry which is preliminary data.</text>
</comment>
<evidence type="ECO:0000313" key="2">
    <source>
        <dbReference type="Proteomes" id="UP001165186"/>
    </source>
</evidence>
<keyword evidence="2" id="KW-1185">Reference proteome</keyword>
<dbReference type="Proteomes" id="UP001165186">
    <property type="component" value="Unassembled WGS sequence"/>
</dbReference>
<accession>A0ACB5S3W8</accession>
<reference evidence="1" key="1">
    <citation type="submission" date="2024-09" db="EMBL/GenBank/DDBJ databases">
        <title>Draft Genome Sequences of Neofusicoccum parvum.</title>
        <authorList>
            <person name="Ashida A."/>
            <person name="Camagna M."/>
            <person name="Tanaka A."/>
            <person name="Takemoto D."/>
        </authorList>
    </citation>
    <scope>NUCLEOTIDE SEQUENCE</scope>
    <source>
        <strain evidence="1">PPO83</strain>
    </source>
</reference>
<name>A0ACB5S3W8_9PEZI</name>
<organism evidence="1 2">
    <name type="scientific">Neofusicoccum parvum</name>
    <dbReference type="NCBI Taxonomy" id="310453"/>
    <lineage>
        <taxon>Eukaryota</taxon>
        <taxon>Fungi</taxon>
        <taxon>Dikarya</taxon>
        <taxon>Ascomycota</taxon>
        <taxon>Pezizomycotina</taxon>
        <taxon>Dothideomycetes</taxon>
        <taxon>Dothideomycetes incertae sedis</taxon>
        <taxon>Botryosphaeriales</taxon>
        <taxon>Botryosphaeriaceae</taxon>
        <taxon>Neofusicoccum</taxon>
    </lineage>
</organism>
<evidence type="ECO:0000313" key="1">
    <source>
        <dbReference type="EMBL" id="GME27495.1"/>
    </source>
</evidence>
<sequence length="349" mass="39415">MGKTRYTERTIPRISLRDFDSRVDEITAELVRAAETGGFFSLTDTGISVEEIEVMFNASERFFALPEEQKATVPWSPKNVGWEKNAQIRPSTGTADMKESYQLQFGSNMKDPDSWISEQILPGFKPRAREFMFRTQAVSEKVMLCLARGLGFADDYFVKAHDVSRPEAQSVLRLIHYPAQDKGAPVREGYYRAGAHCDWDLLTLLFQRPGQSGLEICPGRESVTEFGIGDEWTKVDFAPGDIVCNIGDLLMSWSDDRFKSTFHRVKAPEDPDADYWGPRYSMAFFNQPCWDCKIQGPKKKYPMVTGEEFNRNAMQRNFAALKAKTDAIEREKTARAVAQAVPANISVGA</sequence>